<protein>
    <recommendedName>
        <fullName evidence="2">NXPE C-terminal domain-containing protein</fullName>
    </recommendedName>
</protein>
<dbReference type="OrthoDB" id="5950832at2759"/>
<comment type="caution">
    <text evidence="3">The sequence shown here is derived from an EMBL/GenBank/DDBJ whole genome shotgun (WGS) entry which is preliminary data.</text>
</comment>
<evidence type="ECO:0000259" key="2">
    <source>
        <dbReference type="Pfam" id="PF24536"/>
    </source>
</evidence>
<proteinExistence type="inferred from homology"/>
<dbReference type="InterPro" id="IPR013783">
    <property type="entry name" value="Ig-like_fold"/>
</dbReference>
<name>A0A8J6BF70_ELECQ</name>
<keyword evidence="4" id="KW-1185">Reference proteome</keyword>
<dbReference type="SUPFAM" id="SSF81296">
    <property type="entry name" value="E set domains"/>
    <property type="match status" value="1"/>
</dbReference>
<feature type="domain" description="NXPE C-terminal" evidence="2">
    <location>
        <begin position="264"/>
        <end position="484"/>
    </location>
</feature>
<evidence type="ECO:0000256" key="1">
    <source>
        <dbReference type="ARBA" id="ARBA00005431"/>
    </source>
</evidence>
<gene>
    <name evidence="3" type="ORF">GDO78_016182</name>
</gene>
<dbReference type="Gene3D" id="2.60.40.10">
    <property type="entry name" value="Immunoglobulins"/>
    <property type="match status" value="1"/>
</dbReference>
<reference evidence="3" key="1">
    <citation type="thesis" date="2020" institute="ProQuest LLC" country="789 East Eisenhower Parkway, Ann Arbor, MI, USA">
        <title>Comparative Genomics and Chromosome Evolution.</title>
        <authorList>
            <person name="Mudd A.B."/>
        </authorList>
    </citation>
    <scope>NUCLEOTIDE SEQUENCE</scope>
    <source>
        <strain evidence="3">HN-11 Male</strain>
        <tissue evidence="3">Kidney and liver</tissue>
    </source>
</reference>
<sequence>MGEWEILNIPKTSQLDEELHTLLKLTEWPLPPTRTTLEYSTHPKTSVFFLLYPRSTYIVGEKLEVLIIAKDHKGHAKSYGGDFFHAKLHSPSLKAGVSGSVIDNYNGSYTASFILQWPGETMVSIKLMYSSEAIGILHEKRATRPDKLNFKGFFMKNGTEEVVECNVDLPGEDVCEYYDERYEEKWVCRRPKTLPCDAYRDHSSGEERDVFSKEEHEAFIDQEILTTVKALHVLPQKDVIKVPQPCTPGLKNPNPSGFYYQDVWNSLVCSNQHFNSSEYMSRCLSEKMVYMFGDSTLRGWFEYLVRVVPTLEQISLHVPLHPGPLLATDAQYDYLVHFRAHQKPLRMERTRVKELHYIASELDGLGARTGLVIVLTCWAHFSTYPLELYIRRLWHIREAVTQLLERNPDAKILIKSANTGYNFAFVNDWLSYQMDTVMRAMFSKLPVTIVDAWQMTSCHHSPKDLHPDWVIIKNEVDLMLSFICSR</sequence>
<dbReference type="AlphaFoldDB" id="A0A8J6BF70"/>
<dbReference type="PANTHER" id="PTHR16165:SF23">
    <property type="entry name" value="NEUREXOPHILIN AND PC-ESTERASE DOMAIN FAMILY, MEMBER 5"/>
    <property type="match status" value="1"/>
</dbReference>
<dbReference type="Pfam" id="PF06312">
    <property type="entry name" value="Neurexophilin"/>
    <property type="match status" value="1"/>
</dbReference>
<dbReference type="Pfam" id="PF24536">
    <property type="entry name" value="NXPE4_C"/>
    <property type="match status" value="1"/>
</dbReference>
<dbReference type="PANTHER" id="PTHR16165">
    <property type="entry name" value="NXPE FAMILY MEMBER"/>
    <property type="match status" value="1"/>
</dbReference>
<accession>A0A8J6BF70</accession>
<dbReference type="InterPro" id="IPR026845">
    <property type="entry name" value="NXPH/NXPE"/>
</dbReference>
<evidence type="ECO:0000313" key="4">
    <source>
        <dbReference type="Proteomes" id="UP000770717"/>
    </source>
</evidence>
<comment type="similarity">
    <text evidence="1">Belongs to the NXPE family.</text>
</comment>
<organism evidence="3 4">
    <name type="scientific">Eleutherodactylus coqui</name>
    <name type="common">Puerto Rican coqui</name>
    <dbReference type="NCBI Taxonomy" id="57060"/>
    <lineage>
        <taxon>Eukaryota</taxon>
        <taxon>Metazoa</taxon>
        <taxon>Chordata</taxon>
        <taxon>Craniata</taxon>
        <taxon>Vertebrata</taxon>
        <taxon>Euteleostomi</taxon>
        <taxon>Amphibia</taxon>
        <taxon>Batrachia</taxon>
        <taxon>Anura</taxon>
        <taxon>Neobatrachia</taxon>
        <taxon>Hyloidea</taxon>
        <taxon>Eleutherodactylidae</taxon>
        <taxon>Eleutherodactylinae</taxon>
        <taxon>Eleutherodactylus</taxon>
        <taxon>Eleutherodactylus</taxon>
    </lineage>
</organism>
<dbReference type="InterPro" id="IPR057106">
    <property type="entry name" value="NXPE4_C"/>
</dbReference>
<dbReference type="EMBL" id="WNTK01001858">
    <property type="protein sequence ID" value="KAG9466746.1"/>
    <property type="molecule type" value="Genomic_DNA"/>
</dbReference>
<dbReference type="Proteomes" id="UP000770717">
    <property type="component" value="Unassembled WGS sequence"/>
</dbReference>
<dbReference type="InterPro" id="IPR014756">
    <property type="entry name" value="Ig_E-set"/>
</dbReference>
<evidence type="ECO:0000313" key="3">
    <source>
        <dbReference type="EMBL" id="KAG9466746.1"/>
    </source>
</evidence>